<dbReference type="EMBL" id="QHJQ01000008">
    <property type="protein sequence ID" value="PXA03537.1"/>
    <property type="molecule type" value="Genomic_DNA"/>
</dbReference>
<evidence type="ECO:0000259" key="2">
    <source>
        <dbReference type="PROSITE" id="PS50994"/>
    </source>
</evidence>
<feature type="region of interest" description="Disordered" evidence="1">
    <location>
        <begin position="95"/>
        <end position="135"/>
    </location>
</feature>
<dbReference type="Pfam" id="PF13683">
    <property type="entry name" value="rve_3"/>
    <property type="match status" value="1"/>
</dbReference>
<dbReference type="Gene3D" id="3.30.420.10">
    <property type="entry name" value="Ribonuclease H-like superfamily/Ribonuclease H"/>
    <property type="match status" value="1"/>
</dbReference>
<dbReference type="InParanoid" id="A0A317ZGQ0"/>
<dbReference type="PROSITE" id="PS50994">
    <property type="entry name" value="INTEGRASE"/>
    <property type="match status" value="1"/>
</dbReference>
<evidence type="ECO:0000313" key="4">
    <source>
        <dbReference type="Proteomes" id="UP000247099"/>
    </source>
</evidence>
<dbReference type="AlphaFoldDB" id="A0A317ZGQ0"/>
<reference evidence="3 4" key="1">
    <citation type="submission" date="2018-05" db="EMBL/GenBank/DDBJ databases">
        <title>Coraliomargarita sinensis sp. nov., isolated from a marine solar saltern.</title>
        <authorList>
            <person name="Zhou L.Y."/>
        </authorList>
    </citation>
    <scope>NUCLEOTIDE SEQUENCE [LARGE SCALE GENOMIC DNA]</scope>
    <source>
        <strain evidence="3 4">WN38</strain>
    </source>
</reference>
<accession>A0A317ZGQ0</accession>
<dbReference type="GO" id="GO:0015074">
    <property type="term" value="P:DNA integration"/>
    <property type="evidence" value="ECO:0007669"/>
    <property type="project" value="InterPro"/>
</dbReference>
<gene>
    <name evidence="3" type="ORF">DDZ13_11175</name>
</gene>
<dbReference type="InterPro" id="IPR012337">
    <property type="entry name" value="RNaseH-like_sf"/>
</dbReference>
<dbReference type="InterPro" id="IPR036397">
    <property type="entry name" value="RNaseH_sf"/>
</dbReference>
<dbReference type="PANTHER" id="PTHR47515:SF1">
    <property type="entry name" value="BLR2054 PROTEIN"/>
    <property type="match status" value="1"/>
</dbReference>
<evidence type="ECO:0000256" key="1">
    <source>
        <dbReference type="SAM" id="MobiDB-lite"/>
    </source>
</evidence>
<organism evidence="3 4">
    <name type="scientific">Coraliomargarita sinensis</name>
    <dbReference type="NCBI Taxonomy" id="2174842"/>
    <lineage>
        <taxon>Bacteria</taxon>
        <taxon>Pseudomonadati</taxon>
        <taxon>Verrucomicrobiota</taxon>
        <taxon>Opitutia</taxon>
        <taxon>Puniceicoccales</taxon>
        <taxon>Coraliomargaritaceae</taxon>
        <taxon>Coraliomargarita</taxon>
    </lineage>
</organism>
<dbReference type="InterPro" id="IPR001584">
    <property type="entry name" value="Integrase_cat-core"/>
</dbReference>
<feature type="compositionally biased region" description="Polar residues" evidence="1">
    <location>
        <begin position="95"/>
        <end position="105"/>
    </location>
</feature>
<comment type="caution">
    <text evidence="3">The sequence shown here is derived from an EMBL/GenBank/DDBJ whole genome shotgun (WGS) entry which is preliminary data.</text>
</comment>
<evidence type="ECO:0000313" key="3">
    <source>
        <dbReference type="EMBL" id="PXA03537.1"/>
    </source>
</evidence>
<dbReference type="GO" id="GO:0003676">
    <property type="term" value="F:nucleic acid binding"/>
    <property type="evidence" value="ECO:0007669"/>
    <property type="project" value="InterPro"/>
</dbReference>
<proteinExistence type="predicted"/>
<keyword evidence="4" id="KW-1185">Reference proteome</keyword>
<dbReference type="Proteomes" id="UP000247099">
    <property type="component" value="Unassembled WGS sequence"/>
</dbReference>
<name>A0A317ZGQ0_9BACT</name>
<protein>
    <recommendedName>
        <fullName evidence="2">Integrase catalytic domain-containing protein</fullName>
    </recommendedName>
</protein>
<feature type="domain" description="Integrase catalytic" evidence="2">
    <location>
        <begin position="1"/>
        <end position="113"/>
    </location>
</feature>
<dbReference type="SUPFAM" id="SSF53098">
    <property type="entry name" value="Ribonuclease H-like"/>
    <property type="match status" value="1"/>
</dbReference>
<dbReference type="OrthoDB" id="193795at2"/>
<dbReference type="PANTHER" id="PTHR47515">
    <property type="entry name" value="LOW CALCIUM RESPONSE LOCUS PROTEIN T"/>
    <property type="match status" value="1"/>
</dbReference>
<sequence length="135" mass="15814">MSPVWLDRLIELRGKPKNLLTDNGPEFAGTALDAWTYERKINHQFIQPGKPNQNAYVESFNGKVRDECLNEHWWRNIDHVQNKIERWREDYNQVRPHSSLNNQTPAAFAEKSRAPPPRGARRHEQACNHTTTTRT</sequence>